<proteinExistence type="predicted"/>
<dbReference type="Proteomes" id="UP001202328">
    <property type="component" value="Unassembled WGS sequence"/>
</dbReference>
<dbReference type="AlphaFoldDB" id="A0AAD4TDT1"/>
<keyword evidence="2" id="KW-1185">Reference proteome</keyword>
<accession>A0AAD4TDT1</accession>
<evidence type="ECO:0000313" key="1">
    <source>
        <dbReference type="EMBL" id="KAI3952247.1"/>
    </source>
</evidence>
<reference evidence="1" key="1">
    <citation type="submission" date="2022-04" db="EMBL/GenBank/DDBJ databases">
        <title>A functionally conserved STORR gene fusion in Papaver species that diverged 16.8 million years ago.</title>
        <authorList>
            <person name="Catania T."/>
        </authorList>
    </citation>
    <scope>NUCLEOTIDE SEQUENCE</scope>
    <source>
        <strain evidence="1">S-188037</strain>
    </source>
</reference>
<feature type="non-terminal residue" evidence="1">
    <location>
        <position position="1"/>
    </location>
</feature>
<evidence type="ECO:0000313" key="2">
    <source>
        <dbReference type="Proteomes" id="UP001202328"/>
    </source>
</evidence>
<comment type="caution">
    <text evidence="1">The sequence shown here is derived from an EMBL/GenBank/DDBJ whole genome shotgun (WGS) entry which is preliminary data.</text>
</comment>
<sequence length="51" mass="5882">IMHILDKQSVNLPIPLSPAAFLMRDETEPLLLQHVDKVSLNEVSMMEFHPR</sequence>
<name>A0AAD4TDT1_9MAGN</name>
<organism evidence="1 2">
    <name type="scientific">Papaver atlanticum</name>
    <dbReference type="NCBI Taxonomy" id="357466"/>
    <lineage>
        <taxon>Eukaryota</taxon>
        <taxon>Viridiplantae</taxon>
        <taxon>Streptophyta</taxon>
        <taxon>Embryophyta</taxon>
        <taxon>Tracheophyta</taxon>
        <taxon>Spermatophyta</taxon>
        <taxon>Magnoliopsida</taxon>
        <taxon>Ranunculales</taxon>
        <taxon>Papaveraceae</taxon>
        <taxon>Papaveroideae</taxon>
        <taxon>Papaver</taxon>
    </lineage>
</organism>
<dbReference type="EMBL" id="JAJJMB010002292">
    <property type="protein sequence ID" value="KAI3952247.1"/>
    <property type="molecule type" value="Genomic_DNA"/>
</dbReference>
<protein>
    <submittedName>
        <fullName evidence="1">Uncharacterized protein</fullName>
    </submittedName>
</protein>
<gene>
    <name evidence="1" type="ORF">MKW98_005942</name>
</gene>